<evidence type="ECO:0000313" key="14">
    <source>
        <dbReference type="Proteomes" id="UP000694554"/>
    </source>
</evidence>
<feature type="domain" description="Cadherin" evidence="12">
    <location>
        <begin position="577"/>
        <end position="677"/>
    </location>
</feature>
<dbReference type="InterPro" id="IPR013164">
    <property type="entry name" value="Cadherin_N"/>
</dbReference>
<feature type="domain" description="Cadherin" evidence="12">
    <location>
        <begin position="142"/>
        <end position="242"/>
    </location>
</feature>
<name>A0A8C9B086_PHOSS</name>
<evidence type="ECO:0000256" key="5">
    <source>
        <dbReference type="ARBA" id="ARBA00022837"/>
    </source>
</evidence>
<dbReference type="PANTHER" id="PTHR24028:SF98">
    <property type="entry name" value="PROTOCADHERIN BETA-18-RELATED"/>
    <property type="match status" value="1"/>
</dbReference>
<dbReference type="KEGG" id="psiu:116751283"/>
<dbReference type="FunFam" id="2.60.40.60:FF:000002">
    <property type="entry name" value="Protocadherin alpha 2"/>
    <property type="match status" value="1"/>
</dbReference>
<dbReference type="InterPro" id="IPR032455">
    <property type="entry name" value="Cadherin_C"/>
</dbReference>
<comment type="subcellular location">
    <subcellularLocation>
        <location evidence="1">Membrane</location>
        <topology evidence="1">Single-pass membrane protein</topology>
    </subcellularLocation>
</comment>
<dbReference type="GO" id="GO:0007156">
    <property type="term" value="P:homophilic cell adhesion via plasma membrane adhesion molecules"/>
    <property type="evidence" value="ECO:0007669"/>
    <property type="project" value="InterPro"/>
</dbReference>
<proteinExistence type="predicted"/>
<keyword evidence="5 10" id="KW-0106">Calcium</keyword>
<dbReference type="PRINTS" id="PR00205">
    <property type="entry name" value="CADHERIN"/>
</dbReference>
<organism evidence="13 14">
    <name type="scientific">Phocoena sinus</name>
    <name type="common">Vaquita</name>
    <dbReference type="NCBI Taxonomy" id="42100"/>
    <lineage>
        <taxon>Eukaryota</taxon>
        <taxon>Metazoa</taxon>
        <taxon>Chordata</taxon>
        <taxon>Craniata</taxon>
        <taxon>Vertebrata</taxon>
        <taxon>Euteleostomi</taxon>
        <taxon>Mammalia</taxon>
        <taxon>Eutheria</taxon>
        <taxon>Laurasiatheria</taxon>
        <taxon>Artiodactyla</taxon>
        <taxon>Whippomorpha</taxon>
        <taxon>Cetacea</taxon>
        <taxon>Odontoceti</taxon>
        <taxon>Phocoenidae</taxon>
        <taxon>Phocoena</taxon>
    </lineage>
</organism>
<dbReference type="PROSITE" id="PS00232">
    <property type="entry name" value="CADHERIN_1"/>
    <property type="match status" value="3"/>
</dbReference>
<keyword evidence="9" id="KW-0325">Glycoprotein</keyword>
<dbReference type="GO" id="GO:0005509">
    <property type="term" value="F:calcium ion binding"/>
    <property type="evidence" value="ECO:0007669"/>
    <property type="project" value="UniProtKB-UniRule"/>
</dbReference>
<dbReference type="FunFam" id="2.60.40.60:FF:000046">
    <property type="entry name" value="Protocadherin beta 5"/>
    <property type="match status" value="1"/>
</dbReference>
<dbReference type="FunFam" id="2.60.40.60:FF:000006">
    <property type="entry name" value="Protocadherin alpha 2"/>
    <property type="match status" value="1"/>
</dbReference>
<dbReference type="Pfam" id="PF08266">
    <property type="entry name" value="Cadherin_2"/>
    <property type="match status" value="1"/>
</dbReference>
<dbReference type="SMART" id="SM00112">
    <property type="entry name" value="CA"/>
    <property type="match status" value="5"/>
</dbReference>
<dbReference type="CDD" id="cd11304">
    <property type="entry name" value="Cadherin_repeat"/>
    <property type="match status" value="5"/>
</dbReference>
<keyword evidence="14" id="KW-1185">Reference proteome</keyword>
<dbReference type="PROSITE" id="PS50268">
    <property type="entry name" value="CADHERIN_2"/>
    <property type="match status" value="6"/>
</dbReference>
<evidence type="ECO:0000256" key="10">
    <source>
        <dbReference type="PROSITE-ProRule" id="PRU00043"/>
    </source>
</evidence>
<evidence type="ECO:0000256" key="9">
    <source>
        <dbReference type="ARBA" id="ARBA00023180"/>
    </source>
</evidence>
<reference evidence="13" key="1">
    <citation type="submission" date="2019-08" db="EMBL/GenBank/DDBJ databases">
        <title>Phocoena sinus (Vaquita) genome, mPhoSin1, primary haplotype.</title>
        <authorList>
            <person name="Morin P."/>
            <person name="Mountcastle J."/>
            <person name="Fungtammasan C."/>
            <person name="Rhie A."/>
            <person name="Rojas-Bracho L."/>
            <person name="Smith C.R."/>
            <person name="Taylor B.L."/>
            <person name="Gulland F.M.D."/>
            <person name="Musser W."/>
            <person name="Houck M."/>
            <person name="Haase B."/>
            <person name="Paez S."/>
            <person name="Howe K."/>
            <person name="Torrance J."/>
            <person name="Formenti G."/>
            <person name="Phillippy A."/>
            <person name="Ryder O."/>
            <person name="Jarvis E.D."/>
            <person name="Fedrigo O."/>
        </authorList>
    </citation>
    <scope>NUCLEOTIDE SEQUENCE [LARGE SCALE GENOMIC DNA]</scope>
</reference>
<dbReference type="InterPro" id="IPR020894">
    <property type="entry name" value="Cadherin_CS"/>
</dbReference>
<accession>A0A8C9B086</accession>
<sequence>MEPGEGSPQQIRQALLFFVFLGGSLVCSETWRYSVAEEMEIGSFIGNVVKDIGLGVEDLAARGARVIFDDYKPYLQLDRQTGNLILNEKLDREALCDLTEPCILNFQILLENPLQFFRAELRVKDINDHTPTFLDKHILLKISESTTPGTSFQMDSAQDLDVGKNAVQNYTLSPNPHFHLKLQDSGEGRKYAELLLDQPLDREKEPELRLTLTALDGGSPPRSATALVRVLVSDINDNAPEFEKSVYEVLVPENSPLDSLVVKVSATDLDAGLNGELSYSFSHVSRDIRKTFEIHPISGEVRLKALLDFELIKSYTINIQAIDGGSLSGKSAILVSVVDVNDNPPEIVITSLTSPIPENSSPDMVVAVFSLRDQDSGDNGRMVCSIHDNLPFLLKPTFKNFYTLVTESPLDREKRAEYNITITVTDMGTPTLKTEHNITVLVSDVNDNAPAFTQTSYTLSVRENNSPALHIGSVRATDRDAGTNAQVTYSLLPPLDTHVPLASLVSINPDNGHLFALRSLDYEALRAFEFRVGAADRGSPALSSQALVRVLVADDNDNAPFVLYPLQNASAPCTELVPRAAEAGYLVTKVVAVDGDSGQNAWLSYQLLKATEPGLFGVWAHNGEVRTARLLSERDAAKHRLLVLVKDNGEPPLSASVTLHVLLVDGFSQPYLPAPEAEAADAAPAAPLTIYLVVALASVSSLFVFSVLVFVAVRLCRRGGAASVGRCSVPEGPFPGHLVDVSGTGTLSQSYQYEVCLKGGSGTSEFNFLKSVASNYQESVNDVEENSNFINGFGFN</sequence>
<dbReference type="SUPFAM" id="SSF49313">
    <property type="entry name" value="Cadherin-like"/>
    <property type="match status" value="6"/>
</dbReference>
<reference evidence="13" key="2">
    <citation type="submission" date="2025-08" db="UniProtKB">
        <authorList>
            <consortium name="Ensembl"/>
        </authorList>
    </citation>
    <scope>IDENTIFICATION</scope>
</reference>
<keyword evidence="8 11" id="KW-0472">Membrane</keyword>
<evidence type="ECO:0000256" key="3">
    <source>
        <dbReference type="ARBA" id="ARBA00022729"/>
    </source>
</evidence>
<evidence type="ECO:0000256" key="4">
    <source>
        <dbReference type="ARBA" id="ARBA00022737"/>
    </source>
</evidence>
<keyword evidence="6" id="KW-0130">Cell adhesion</keyword>
<dbReference type="Gene3D" id="2.60.40.60">
    <property type="entry name" value="Cadherins"/>
    <property type="match status" value="6"/>
</dbReference>
<dbReference type="InterPro" id="IPR050174">
    <property type="entry name" value="Protocadherin/Cadherin-CA"/>
</dbReference>
<dbReference type="InterPro" id="IPR015919">
    <property type="entry name" value="Cadherin-like_sf"/>
</dbReference>
<keyword evidence="7 11" id="KW-1133">Transmembrane helix</keyword>
<evidence type="ECO:0000256" key="8">
    <source>
        <dbReference type="ARBA" id="ARBA00023136"/>
    </source>
</evidence>
<dbReference type="GO" id="GO:0005886">
    <property type="term" value="C:plasma membrane"/>
    <property type="evidence" value="ECO:0007669"/>
    <property type="project" value="InterPro"/>
</dbReference>
<keyword evidence="4" id="KW-0677">Repeat</keyword>
<dbReference type="GeneTree" id="ENSGT00940000163954"/>
<reference evidence="13" key="3">
    <citation type="submission" date="2025-09" db="UniProtKB">
        <authorList>
            <consortium name="Ensembl"/>
        </authorList>
    </citation>
    <scope>IDENTIFICATION</scope>
</reference>
<dbReference type="RefSeq" id="XP_032482884.1">
    <property type="nucleotide sequence ID" value="XM_032626993.1"/>
</dbReference>
<evidence type="ECO:0000259" key="12">
    <source>
        <dbReference type="PROSITE" id="PS50268"/>
    </source>
</evidence>
<feature type="domain" description="Cadherin" evidence="12">
    <location>
        <begin position="243"/>
        <end position="347"/>
    </location>
</feature>
<evidence type="ECO:0000256" key="7">
    <source>
        <dbReference type="ARBA" id="ARBA00022989"/>
    </source>
</evidence>
<dbReference type="FunFam" id="2.60.40.60:FF:000018">
    <property type="entry name" value="Protocadherin gamma c3"/>
    <property type="match status" value="1"/>
</dbReference>
<dbReference type="AlphaFoldDB" id="A0A8C9B086"/>
<feature type="domain" description="Cadherin" evidence="12">
    <location>
        <begin position="348"/>
        <end position="452"/>
    </location>
</feature>
<dbReference type="Ensembl" id="ENSPSNT00000004076.1">
    <property type="protein sequence ID" value="ENSPSNP00000003555.1"/>
    <property type="gene ID" value="ENSPSNG00000002699.1"/>
</dbReference>
<dbReference type="GeneID" id="116751283"/>
<dbReference type="Proteomes" id="UP000694554">
    <property type="component" value="Chromosome 3"/>
</dbReference>
<dbReference type="FunFam" id="2.60.40.60:FF:000001">
    <property type="entry name" value="Protocadherin alpha 2"/>
    <property type="match status" value="1"/>
</dbReference>
<evidence type="ECO:0000256" key="1">
    <source>
        <dbReference type="ARBA" id="ARBA00004167"/>
    </source>
</evidence>
<feature type="domain" description="Cadherin" evidence="12">
    <location>
        <begin position="453"/>
        <end position="562"/>
    </location>
</feature>
<dbReference type="Pfam" id="PF16492">
    <property type="entry name" value="Cadherin_C_2"/>
    <property type="match status" value="1"/>
</dbReference>
<feature type="domain" description="Cadherin" evidence="12">
    <location>
        <begin position="74"/>
        <end position="133"/>
    </location>
</feature>
<keyword evidence="3" id="KW-0732">Signal</keyword>
<gene>
    <name evidence="13" type="primary">LOC116751283</name>
</gene>
<dbReference type="PANTHER" id="PTHR24028">
    <property type="entry name" value="CADHERIN-87A"/>
    <property type="match status" value="1"/>
</dbReference>
<evidence type="ECO:0000256" key="6">
    <source>
        <dbReference type="ARBA" id="ARBA00022889"/>
    </source>
</evidence>
<evidence type="ECO:0000313" key="13">
    <source>
        <dbReference type="Ensembl" id="ENSPSNP00000003555.1"/>
    </source>
</evidence>
<dbReference type="InterPro" id="IPR002126">
    <property type="entry name" value="Cadherin-like_dom"/>
</dbReference>
<keyword evidence="2 11" id="KW-0812">Transmembrane</keyword>
<evidence type="ECO:0000256" key="2">
    <source>
        <dbReference type="ARBA" id="ARBA00022692"/>
    </source>
</evidence>
<dbReference type="Pfam" id="PF00028">
    <property type="entry name" value="Cadherin"/>
    <property type="match status" value="5"/>
</dbReference>
<protein>
    <submittedName>
        <fullName evidence="13">Protocadherin beta-18-like</fullName>
    </submittedName>
</protein>
<dbReference type="FunFam" id="2.60.40.60:FF:000309">
    <property type="entry name" value="Protocadherin beta-8"/>
    <property type="match status" value="1"/>
</dbReference>
<feature type="transmembrane region" description="Helical" evidence="11">
    <location>
        <begin position="690"/>
        <end position="713"/>
    </location>
</feature>
<evidence type="ECO:0000256" key="11">
    <source>
        <dbReference type="SAM" id="Phobius"/>
    </source>
</evidence>